<dbReference type="EMBL" id="AP018694">
    <property type="protein sequence ID" value="BBE19772.1"/>
    <property type="molecule type" value="Genomic_DNA"/>
</dbReference>
<gene>
    <name evidence="1" type="ORF">AQPE_3960</name>
</gene>
<dbReference type="AlphaFoldDB" id="A0A5K7SDT4"/>
<dbReference type="Proteomes" id="UP001193389">
    <property type="component" value="Chromosome"/>
</dbReference>
<proteinExistence type="predicted"/>
<sequence length="43" mass="4473">MNNKTTAANFSDPLAVVVFGGHLSARAVRDSQPASACRVIGSR</sequence>
<organism evidence="1 2">
    <name type="scientific">Aquipluma nitroreducens</name>
    <dbReference type="NCBI Taxonomy" id="2010828"/>
    <lineage>
        <taxon>Bacteria</taxon>
        <taxon>Pseudomonadati</taxon>
        <taxon>Bacteroidota</taxon>
        <taxon>Bacteroidia</taxon>
        <taxon>Marinilabiliales</taxon>
        <taxon>Prolixibacteraceae</taxon>
        <taxon>Aquipluma</taxon>
    </lineage>
</organism>
<evidence type="ECO:0000313" key="2">
    <source>
        <dbReference type="Proteomes" id="UP001193389"/>
    </source>
</evidence>
<keyword evidence="2" id="KW-1185">Reference proteome</keyword>
<name>A0A5K7SDT4_9BACT</name>
<evidence type="ECO:0000313" key="1">
    <source>
        <dbReference type="EMBL" id="BBE19772.1"/>
    </source>
</evidence>
<dbReference type="KEGG" id="anf:AQPE_3960"/>
<protein>
    <submittedName>
        <fullName evidence="1">Uncharacterized protein</fullName>
    </submittedName>
</protein>
<reference evidence="1" key="1">
    <citation type="journal article" date="2020" name="Int. J. Syst. Evol. Microbiol.">
        <title>Aquipluma nitroreducens gen. nov. sp. nov., a novel facultatively anaerobic bacterium isolated from a freshwater lake.</title>
        <authorList>
            <person name="Watanabe M."/>
            <person name="Kojima H."/>
            <person name="Fukui M."/>
        </authorList>
    </citation>
    <scope>NUCLEOTIDE SEQUENCE</scope>
    <source>
        <strain evidence="1">MeG22</strain>
    </source>
</reference>
<accession>A0A5K7SDT4</accession>